<dbReference type="InterPro" id="IPR014898">
    <property type="entry name" value="Znf_C2H2_LYAR"/>
</dbReference>
<evidence type="ECO:0000256" key="5">
    <source>
        <dbReference type="ARBA" id="ARBA00022833"/>
    </source>
</evidence>
<keyword evidence="2" id="KW-0479">Metal-binding</keyword>
<dbReference type="Gene3D" id="3.30.1490.490">
    <property type="match status" value="1"/>
</dbReference>
<evidence type="ECO:0000256" key="4">
    <source>
        <dbReference type="ARBA" id="ARBA00022771"/>
    </source>
</evidence>
<keyword evidence="6" id="KW-0539">Nucleus</keyword>
<dbReference type="PANTHER" id="PTHR13100:SF10">
    <property type="entry name" value="CELL GROWTH-REGULATING NUCLEOLAR PROTEIN"/>
    <property type="match status" value="1"/>
</dbReference>
<reference evidence="11 12" key="1">
    <citation type="journal article" date="2013" name="MBio">
        <title>Genome sequencing of the plant pathogen Taphrina deformans, the causal agent of peach leaf curl.</title>
        <authorList>
            <person name="Cisse O.H."/>
            <person name="Almeida J.M.G.C.F."/>
            <person name="Fonseca A."/>
            <person name="Kumar A.A."/>
            <person name="Salojaervi J."/>
            <person name="Overmyer K."/>
            <person name="Hauser P.M."/>
            <person name="Pagni M."/>
        </authorList>
    </citation>
    <scope>NUCLEOTIDE SEQUENCE [LARGE SCALE GENOMIC DNA]</scope>
    <source>
        <strain evidence="12">PYCC 5710 / ATCC 11124 / CBS 356.35 / IMI 108563 / JCM 9778 / NBRC 8474</strain>
    </source>
</reference>
<keyword evidence="4 8" id="KW-0863">Zinc-finger</keyword>
<feature type="region of interest" description="Disordered" evidence="9">
    <location>
        <begin position="112"/>
        <end position="132"/>
    </location>
</feature>
<evidence type="ECO:0000256" key="9">
    <source>
        <dbReference type="SAM" id="MobiDB-lite"/>
    </source>
</evidence>
<evidence type="ECO:0000313" key="11">
    <source>
        <dbReference type="EMBL" id="CCG80834.1"/>
    </source>
</evidence>
<comment type="subcellular location">
    <subcellularLocation>
        <location evidence="1">Nucleus</location>
    </subcellularLocation>
</comment>
<dbReference type="InterPro" id="IPR039999">
    <property type="entry name" value="LYAR"/>
</dbReference>
<sequence length="190" mass="20306">MVTFSCDSCNDTVKKPKANQHAQRCRAGLTCIDCSKTFYSGDWSVHNSCISEAEAYQGALYKPTKKELKRKNMEKAAELAGATKLVTESPASSVVAPLEAVLPKDSIIVSESSSKKQKKEKSAGVPAEAKSPGGVDVSLLKAVIPDGQTISIHKALKLLKAQNKLDKESEKTLLKTVQLSKASDGTIVLS</sequence>
<dbReference type="GO" id="GO:0008270">
    <property type="term" value="F:zinc ion binding"/>
    <property type="evidence" value="ECO:0007669"/>
    <property type="project" value="UniProtKB-KW"/>
</dbReference>
<dbReference type="FunFam" id="3.30.1490.490:FF:000001">
    <property type="entry name" value="cell growth-regulating nucleolar protein-like"/>
    <property type="match status" value="1"/>
</dbReference>
<dbReference type="GO" id="GO:0000122">
    <property type="term" value="P:negative regulation of transcription by RNA polymerase II"/>
    <property type="evidence" value="ECO:0007669"/>
    <property type="project" value="TreeGrafter"/>
</dbReference>
<dbReference type="SUPFAM" id="SSF57667">
    <property type="entry name" value="beta-beta-alpha zinc fingers"/>
    <property type="match status" value="2"/>
</dbReference>
<comment type="similarity">
    <text evidence="7">Belongs to the UPF0743 family.</text>
</comment>
<dbReference type="OrthoDB" id="21474at2759"/>
<keyword evidence="3" id="KW-0677">Repeat</keyword>
<keyword evidence="12" id="KW-1185">Reference proteome</keyword>
<keyword evidence="5" id="KW-0862">Zinc</keyword>
<dbReference type="VEuPathDB" id="FungiDB:TAPDE_000474"/>
<dbReference type="Pfam" id="PF08790">
    <property type="entry name" value="zf-LYAR"/>
    <property type="match status" value="1"/>
</dbReference>
<dbReference type="Proteomes" id="UP000013776">
    <property type="component" value="Unassembled WGS sequence"/>
</dbReference>
<dbReference type="PANTHER" id="PTHR13100">
    <property type="entry name" value="CELL GROWTH-REGULATING NUCLEOLAR PROTEIN LYAR"/>
    <property type="match status" value="1"/>
</dbReference>
<dbReference type="AlphaFoldDB" id="R4X9E7"/>
<name>R4X9E7_TAPDE</name>
<dbReference type="EMBL" id="CAHR02000016">
    <property type="protein sequence ID" value="CCG80834.1"/>
    <property type="molecule type" value="Genomic_DNA"/>
</dbReference>
<dbReference type="STRING" id="1097556.R4X9E7"/>
<dbReference type="GO" id="GO:0003677">
    <property type="term" value="F:DNA binding"/>
    <property type="evidence" value="ECO:0007669"/>
    <property type="project" value="InterPro"/>
</dbReference>
<protein>
    <recommendedName>
        <fullName evidence="10">Zinc finger C2H2 LYAR-type domain-containing protein</fullName>
    </recommendedName>
</protein>
<accession>R4X9E7</accession>
<evidence type="ECO:0000256" key="3">
    <source>
        <dbReference type="ARBA" id="ARBA00022737"/>
    </source>
</evidence>
<proteinExistence type="inferred from homology"/>
<evidence type="ECO:0000256" key="6">
    <source>
        <dbReference type="ARBA" id="ARBA00023242"/>
    </source>
</evidence>
<feature type="domain" description="Zinc finger C2H2 LYAR-type" evidence="10">
    <location>
        <begin position="29"/>
        <end position="56"/>
    </location>
</feature>
<dbReference type="eggNOG" id="KOG2186">
    <property type="taxonomic scope" value="Eukaryota"/>
</dbReference>
<dbReference type="InterPro" id="IPR036236">
    <property type="entry name" value="Znf_C2H2_sf"/>
</dbReference>
<evidence type="ECO:0000256" key="2">
    <source>
        <dbReference type="ARBA" id="ARBA00022723"/>
    </source>
</evidence>
<evidence type="ECO:0000259" key="10">
    <source>
        <dbReference type="Pfam" id="PF08790"/>
    </source>
</evidence>
<dbReference type="GO" id="GO:0006364">
    <property type="term" value="P:rRNA processing"/>
    <property type="evidence" value="ECO:0007669"/>
    <property type="project" value="TreeGrafter"/>
</dbReference>
<evidence type="ECO:0000256" key="7">
    <source>
        <dbReference type="ARBA" id="ARBA00061084"/>
    </source>
</evidence>
<evidence type="ECO:0000313" key="12">
    <source>
        <dbReference type="Proteomes" id="UP000013776"/>
    </source>
</evidence>
<comment type="caution">
    <text evidence="11">The sequence shown here is derived from an EMBL/GenBank/DDBJ whole genome shotgun (WGS) entry which is preliminary data.</text>
</comment>
<dbReference type="GO" id="GO:0005730">
    <property type="term" value="C:nucleolus"/>
    <property type="evidence" value="ECO:0007669"/>
    <property type="project" value="TreeGrafter"/>
</dbReference>
<organism evidence="11 12">
    <name type="scientific">Taphrina deformans (strain PYCC 5710 / ATCC 11124 / CBS 356.35 / IMI 108563 / JCM 9778 / NBRC 8474)</name>
    <name type="common">Peach leaf curl fungus</name>
    <name type="synonym">Lalaria deformans</name>
    <dbReference type="NCBI Taxonomy" id="1097556"/>
    <lineage>
        <taxon>Eukaryota</taxon>
        <taxon>Fungi</taxon>
        <taxon>Dikarya</taxon>
        <taxon>Ascomycota</taxon>
        <taxon>Taphrinomycotina</taxon>
        <taxon>Taphrinomycetes</taxon>
        <taxon>Taphrinales</taxon>
        <taxon>Taphrinaceae</taxon>
        <taxon>Taphrina</taxon>
    </lineage>
</organism>
<gene>
    <name evidence="11" type="ORF">TAPDE_000474</name>
</gene>
<dbReference type="PROSITE" id="PS51804">
    <property type="entry name" value="ZF_C2HC_LYAR"/>
    <property type="match status" value="1"/>
</dbReference>
<evidence type="ECO:0000256" key="1">
    <source>
        <dbReference type="ARBA" id="ARBA00004123"/>
    </source>
</evidence>
<evidence type="ECO:0000256" key="8">
    <source>
        <dbReference type="PROSITE-ProRule" id="PRU01145"/>
    </source>
</evidence>